<keyword evidence="2" id="KW-1185">Reference proteome</keyword>
<name>A0ABQ3QG89_9ACTN</name>
<dbReference type="Proteomes" id="UP001050808">
    <property type="component" value="Unassembled WGS sequence"/>
</dbReference>
<organism evidence="1 2">
    <name type="scientific">Streptomyces violascens</name>
    <dbReference type="NCBI Taxonomy" id="67381"/>
    <lineage>
        <taxon>Bacteria</taxon>
        <taxon>Bacillati</taxon>
        <taxon>Actinomycetota</taxon>
        <taxon>Actinomycetes</taxon>
        <taxon>Kitasatosporales</taxon>
        <taxon>Streptomycetaceae</taxon>
        <taxon>Streptomyces</taxon>
    </lineage>
</organism>
<comment type="caution">
    <text evidence="1">The sequence shown here is derived from an EMBL/GenBank/DDBJ whole genome shotgun (WGS) entry which is preliminary data.</text>
</comment>
<protein>
    <submittedName>
        <fullName evidence="1">Uncharacterized protein</fullName>
    </submittedName>
</protein>
<evidence type="ECO:0000313" key="2">
    <source>
        <dbReference type="Proteomes" id="UP001050808"/>
    </source>
</evidence>
<reference evidence="1" key="1">
    <citation type="submission" date="2024-05" db="EMBL/GenBank/DDBJ databases">
        <title>Whole genome shotgun sequence of Streptomyces violascens NBRC 12920.</title>
        <authorList>
            <person name="Komaki H."/>
            <person name="Tamura T."/>
        </authorList>
    </citation>
    <scope>NUCLEOTIDE SEQUENCE</scope>
    <source>
        <strain evidence="1">NBRC 12920</strain>
    </source>
</reference>
<gene>
    <name evidence="1" type="ORF">Sviol_07070</name>
</gene>
<accession>A0ABQ3QG89</accession>
<dbReference type="RefSeq" id="WP_226598678.1">
    <property type="nucleotide sequence ID" value="NZ_BMUA01000001.1"/>
</dbReference>
<sequence length="210" mass="21501">MFFPRARQSTHATGRPTAWRAATAGALVLPLALLALEIRAGSTAQAQTREPVNSGQGIAAEAVAHGTRAPLAATVSEGQVKEVAPGGVITYPSVTSCLTVTVRLRGGGLVGAHASLFQVPGELRSDEILPALKALVGGRPVAAIEVKGAVGAWHPSYFTKAIESYGDGEQVPVPSGQDVAGIARAVADGLGRARHIVTVQDVPDGDQIVH</sequence>
<proteinExistence type="predicted"/>
<evidence type="ECO:0000313" key="1">
    <source>
        <dbReference type="EMBL" id="GHI36299.1"/>
    </source>
</evidence>
<dbReference type="EMBL" id="BNDY01000002">
    <property type="protein sequence ID" value="GHI36299.1"/>
    <property type="molecule type" value="Genomic_DNA"/>
</dbReference>